<comment type="catalytic activity">
    <reaction evidence="12 13">
        <text>tRNA(Phe) + L-phenylalanine + ATP = L-phenylalanyl-tRNA(Phe) + AMP + diphosphate + H(+)</text>
        <dbReference type="Rhea" id="RHEA:19413"/>
        <dbReference type="Rhea" id="RHEA-COMP:9668"/>
        <dbReference type="Rhea" id="RHEA-COMP:9699"/>
        <dbReference type="ChEBI" id="CHEBI:15378"/>
        <dbReference type="ChEBI" id="CHEBI:30616"/>
        <dbReference type="ChEBI" id="CHEBI:33019"/>
        <dbReference type="ChEBI" id="CHEBI:58095"/>
        <dbReference type="ChEBI" id="CHEBI:78442"/>
        <dbReference type="ChEBI" id="CHEBI:78531"/>
        <dbReference type="ChEBI" id="CHEBI:456215"/>
        <dbReference type="EC" id="6.1.1.20"/>
    </reaction>
</comment>
<dbReference type="SUPFAM" id="SSF55681">
    <property type="entry name" value="Class II aaRS and biotin synthetases"/>
    <property type="match status" value="1"/>
</dbReference>
<evidence type="ECO:0000256" key="8">
    <source>
        <dbReference type="ARBA" id="ARBA00022840"/>
    </source>
</evidence>
<evidence type="ECO:0000256" key="2">
    <source>
        <dbReference type="ARBA" id="ARBA00010207"/>
    </source>
</evidence>
<dbReference type="InterPro" id="IPR045864">
    <property type="entry name" value="aa-tRNA-synth_II/BPL/LPL"/>
</dbReference>
<keyword evidence="7 13" id="KW-0547">Nucleotide-binding</keyword>
<keyword evidence="4 13" id="KW-0963">Cytoplasm</keyword>
<dbReference type="SUPFAM" id="SSF46589">
    <property type="entry name" value="tRNA-binding arm"/>
    <property type="match status" value="1"/>
</dbReference>
<evidence type="ECO:0000256" key="9">
    <source>
        <dbReference type="ARBA" id="ARBA00022842"/>
    </source>
</evidence>
<dbReference type="GO" id="GO:0000287">
    <property type="term" value="F:magnesium ion binding"/>
    <property type="evidence" value="ECO:0007669"/>
    <property type="project" value="UniProtKB-UniRule"/>
</dbReference>
<reference evidence="15 16" key="1">
    <citation type="journal article" date="2018" name="Vet. Microbiol.">
        <title>Characterisation of Staphylococcus felis isolated from cats using whole genome sequencing.</title>
        <authorList>
            <person name="Worthing K."/>
            <person name="Pang S."/>
            <person name="Trott D.J."/>
            <person name="Abraham S."/>
            <person name="Coombs G.W."/>
            <person name="Jordan D."/>
            <person name="McIntyre L."/>
            <person name="Davies M.R."/>
            <person name="Norris J."/>
        </authorList>
    </citation>
    <scope>NUCLEOTIDE SEQUENCE [LARGE SCALE GENOMIC DNA]</scope>
    <source>
        <strain evidence="15 16">F9</strain>
    </source>
</reference>
<evidence type="ECO:0000256" key="6">
    <source>
        <dbReference type="ARBA" id="ARBA00022723"/>
    </source>
</evidence>
<dbReference type="EMBL" id="QKXQ01000351">
    <property type="protein sequence ID" value="REH94530.1"/>
    <property type="molecule type" value="Genomic_DNA"/>
</dbReference>
<dbReference type="GO" id="GO:0005524">
    <property type="term" value="F:ATP binding"/>
    <property type="evidence" value="ECO:0007669"/>
    <property type="project" value="UniProtKB-UniRule"/>
</dbReference>
<dbReference type="GO" id="GO:0005737">
    <property type="term" value="C:cytoplasm"/>
    <property type="evidence" value="ECO:0007669"/>
    <property type="project" value="UniProtKB-SubCell"/>
</dbReference>
<dbReference type="OrthoDB" id="9800719at2"/>
<dbReference type="InterPro" id="IPR006195">
    <property type="entry name" value="aa-tRNA-synth_II"/>
</dbReference>
<evidence type="ECO:0000259" key="14">
    <source>
        <dbReference type="PROSITE" id="PS50862"/>
    </source>
</evidence>
<keyword evidence="9 13" id="KW-0460">Magnesium</keyword>
<dbReference type="HAMAP" id="MF_00281">
    <property type="entry name" value="Phe_tRNA_synth_alpha1"/>
    <property type="match status" value="1"/>
</dbReference>
<evidence type="ECO:0000313" key="15">
    <source>
        <dbReference type="EMBL" id="REH94530.1"/>
    </source>
</evidence>
<dbReference type="FunFam" id="3.30.930.10:FF:000003">
    <property type="entry name" value="Phenylalanine--tRNA ligase alpha subunit"/>
    <property type="match status" value="1"/>
</dbReference>
<comment type="cofactor">
    <cofactor evidence="13">
        <name>Mg(2+)</name>
        <dbReference type="ChEBI" id="CHEBI:18420"/>
    </cofactor>
    <text evidence="13">Binds 2 magnesium ions per tetramer.</text>
</comment>
<comment type="subcellular location">
    <subcellularLocation>
        <location evidence="1 13">Cytoplasm</location>
    </subcellularLocation>
</comment>
<evidence type="ECO:0000256" key="11">
    <source>
        <dbReference type="ARBA" id="ARBA00023146"/>
    </source>
</evidence>
<gene>
    <name evidence="13" type="primary">pheS</name>
    <name evidence="15" type="ORF">DOS83_07515</name>
</gene>
<keyword evidence="10 13" id="KW-0648">Protein biosynthesis</keyword>
<keyword evidence="6 13" id="KW-0479">Metal-binding</keyword>
<feature type="domain" description="Aminoacyl-transfer RNA synthetases class-II family profile" evidence="14">
    <location>
        <begin position="119"/>
        <end position="322"/>
    </location>
</feature>
<evidence type="ECO:0000256" key="12">
    <source>
        <dbReference type="ARBA" id="ARBA00049255"/>
    </source>
</evidence>
<comment type="caution">
    <text evidence="15">The sequence shown here is derived from an EMBL/GenBank/DDBJ whole genome shotgun (WGS) entry which is preliminary data.</text>
</comment>
<evidence type="ECO:0000256" key="4">
    <source>
        <dbReference type="ARBA" id="ARBA00022490"/>
    </source>
</evidence>
<dbReference type="NCBIfam" id="TIGR00468">
    <property type="entry name" value="pheS"/>
    <property type="match status" value="1"/>
</dbReference>
<feature type="binding site" evidence="13">
    <location>
        <position position="258"/>
    </location>
    <ligand>
        <name>Mg(2+)</name>
        <dbReference type="ChEBI" id="CHEBI:18420"/>
        <note>shared with beta subunit</note>
    </ligand>
</feature>
<dbReference type="GO" id="GO:0006432">
    <property type="term" value="P:phenylalanyl-tRNA aminoacylation"/>
    <property type="evidence" value="ECO:0007669"/>
    <property type="project" value="UniProtKB-UniRule"/>
</dbReference>
<dbReference type="InterPro" id="IPR022911">
    <property type="entry name" value="Phe_tRNA_ligase_alpha1_bac"/>
</dbReference>
<evidence type="ECO:0000256" key="10">
    <source>
        <dbReference type="ARBA" id="ARBA00022917"/>
    </source>
</evidence>
<dbReference type="EC" id="6.1.1.20" evidence="13"/>
<dbReference type="RefSeq" id="WP_116094533.1">
    <property type="nucleotide sequence ID" value="NZ_QKXN01000155.1"/>
</dbReference>
<proteinExistence type="inferred from homology"/>
<evidence type="ECO:0000313" key="16">
    <source>
        <dbReference type="Proteomes" id="UP000256562"/>
    </source>
</evidence>
<comment type="similarity">
    <text evidence="2 13">Belongs to the class-II aminoacyl-tRNA synthetase family. Phe-tRNA synthetase alpha subunit type 1 subfamily.</text>
</comment>
<dbReference type="InterPro" id="IPR004188">
    <property type="entry name" value="Phe-tRNA_ligase_II_N"/>
</dbReference>
<dbReference type="AlphaFoldDB" id="A0A3E0IP41"/>
<dbReference type="GO" id="GO:0000049">
    <property type="term" value="F:tRNA binding"/>
    <property type="evidence" value="ECO:0007669"/>
    <property type="project" value="InterPro"/>
</dbReference>
<dbReference type="GO" id="GO:0004826">
    <property type="term" value="F:phenylalanine-tRNA ligase activity"/>
    <property type="evidence" value="ECO:0007669"/>
    <property type="project" value="UniProtKB-UniRule"/>
</dbReference>
<evidence type="ECO:0000256" key="13">
    <source>
        <dbReference type="HAMAP-Rule" id="MF_00281"/>
    </source>
</evidence>
<dbReference type="InterPro" id="IPR004529">
    <property type="entry name" value="Phe-tRNA-synth_IIc_asu"/>
</dbReference>
<dbReference type="GO" id="GO:0016740">
    <property type="term" value="F:transferase activity"/>
    <property type="evidence" value="ECO:0007669"/>
    <property type="project" value="UniProtKB-ARBA"/>
</dbReference>
<keyword evidence="11 13" id="KW-0030">Aminoacyl-tRNA synthetase</keyword>
<comment type="subunit">
    <text evidence="3 13">Tetramer of two alpha and two beta subunits.</text>
</comment>
<keyword evidence="8 13" id="KW-0067">ATP-binding</keyword>
<evidence type="ECO:0000256" key="5">
    <source>
        <dbReference type="ARBA" id="ARBA00022598"/>
    </source>
</evidence>
<protein>
    <recommendedName>
        <fullName evidence="13">Phenylalanine--tRNA ligase alpha subunit</fullName>
        <ecNumber evidence="13">6.1.1.20</ecNumber>
    </recommendedName>
    <alternativeName>
        <fullName evidence="13">Phenylalanyl-tRNA synthetase alpha subunit</fullName>
        <shortName evidence="13">PheRS</shortName>
    </alternativeName>
</protein>
<evidence type="ECO:0000256" key="7">
    <source>
        <dbReference type="ARBA" id="ARBA00022741"/>
    </source>
</evidence>
<organism evidence="15 16">
    <name type="scientific">Staphylococcus felis</name>
    <dbReference type="NCBI Taxonomy" id="46127"/>
    <lineage>
        <taxon>Bacteria</taxon>
        <taxon>Bacillati</taxon>
        <taxon>Bacillota</taxon>
        <taxon>Bacilli</taxon>
        <taxon>Bacillales</taxon>
        <taxon>Staphylococcaceae</taxon>
        <taxon>Staphylococcus</taxon>
    </lineage>
</organism>
<dbReference type="InterPro" id="IPR010978">
    <property type="entry name" value="tRNA-bd_arm"/>
</dbReference>
<dbReference type="Pfam" id="PF01409">
    <property type="entry name" value="tRNA-synt_2d"/>
    <property type="match status" value="1"/>
</dbReference>
<dbReference type="GO" id="GO:0140096">
    <property type="term" value="F:catalytic activity, acting on a protein"/>
    <property type="evidence" value="ECO:0007669"/>
    <property type="project" value="UniProtKB-ARBA"/>
</dbReference>
<dbReference type="PANTHER" id="PTHR11538:SF41">
    <property type="entry name" value="PHENYLALANINE--TRNA LIGASE, MITOCHONDRIAL"/>
    <property type="match status" value="1"/>
</dbReference>
<dbReference type="Proteomes" id="UP000256562">
    <property type="component" value="Unassembled WGS sequence"/>
</dbReference>
<accession>A0A3E0IP41</accession>
<dbReference type="Gene3D" id="3.30.930.10">
    <property type="entry name" value="Bira Bifunctional Protein, Domain 2"/>
    <property type="match status" value="1"/>
</dbReference>
<keyword evidence="5 13" id="KW-0436">Ligase</keyword>
<name>A0A3E0IP41_9STAP</name>
<evidence type="ECO:0000256" key="3">
    <source>
        <dbReference type="ARBA" id="ARBA00011209"/>
    </source>
</evidence>
<evidence type="ECO:0000256" key="1">
    <source>
        <dbReference type="ARBA" id="ARBA00004496"/>
    </source>
</evidence>
<dbReference type="InterPro" id="IPR002319">
    <property type="entry name" value="Phenylalanyl-tRNA_Synthase"/>
</dbReference>
<sequence>MTQNEEMSNIQQQALVDINEAQDEKMLQDVKVKYLGKKGLVTGLMKHMKDLPKEEKPAYGQQVNEVRQAIEKVIGERQHILAEERLNQQLSEESIDVTLPARKMTNGAKHPLTRTVEEIEDLFLGLGYEIVTGYEVEKDYYNFEALNLPKSHPARDMQDSFYISEETLLRTHTSPVQARTMEQRKGQGPVKIICPGKVYRRDSDDATHSHQFTQIEGLVVDENIKMSDLKGTLELLAKSLFGADRDIRLRPSYFPFTEPSVEVDVSCFKCKGKGCNVCKHTGWIEILGAGMVHPNVLEMAGFDSNRYSGFAFGMGPDRIAMLKYGIEDIRHFYTNDVRFLNQFKSVEDRGGEDVNL</sequence>
<dbReference type="CDD" id="cd00496">
    <property type="entry name" value="PheRS_alpha_core"/>
    <property type="match status" value="1"/>
</dbReference>
<dbReference type="PANTHER" id="PTHR11538">
    <property type="entry name" value="PHENYLALANYL-TRNA SYNTHETASE"/>
    <property type="match status" value="1"/>
</dbReference>
<dbReference type="PROSITE" id="PS50862">
    <property type="entry name" value="AA_TRNA_LIGASE_II"/>
    <property type="match status" value="1"/>
</dbReference>
<dbReference type="Pfam" id="PF02912">
    <property type="entry name" value="Phe_tRNA-synt_N"/>
    <property type="match status" value="1"/>
</dbReference>